<evidence type="ECO:0000256" key="6">
    <source>
        <dbReference type="ARBA" id="ARBA00034687"/>
    </source>
</evidence>
<evidence type="ECO:0000256" key="1">
    <source>
        <dbReference type="ARBA" id="ARBA00004245"/>
    </source>
</evidence>
<dbReference type="Proteomes" id="UP000594454">
    <property type="component" value="Chromosome 1"/>
</dbReference>
<proteinExistence type="inferred from homology"/>
<keyword evidence="4" id="KW-0963">Cytoplasm</keyword>
<dbReference type="GO" id="GO:0070840">
    <property type="term" value="F:dynein complex binding"/>
    <property type="evidence" value="ECO:0007669"/>
    <property type="project" value="TreeGrafter"/>
</dbReference>
<evidence type="ECO:0000256" key="3">
    <source>
        <dbReference type="ARBA" id="ARBA00016573"/>
    </source>
</evidence>
<comment type="similarity">
    <text evidence="2">Belongs to the dynactin subunits 5/6 family. Dynactin subunit 6 subfamily.</text>
</comment>
<dbReference type="GO" id="GO:0007052">
    <property type="term" value="P:mitotic spindle organization"/>
    <property type="evidence" value="ECO:0007669"/>
    <property type="project" value="TreeGrafter"/>
</dbReference>
<comment type="subcellular location">
    <subcellularLocation>
        <location evidence="1">Cytoplasm</location>
        <location evidence="1">Cytoskeleton</location>
    </subcellularLocation>
</comment>
<name>A0A7R8UAX6_HERIL</name>
<dbReference type="PANTHER" id="PTHR13072:SF0">
    <property type="entry name" value="DYNACTIN SUBUNIT 6"/>
    <property type="match status" value="1"/>
</dbReference>
<dbReference type="Gene3D" id="2.160.10.10">
    <property type="entry name" value="Hexapeptide repeat proteins"/>
    <property type="match status" value="1"/>
</dbReference>
<keyword evidence="5" id="KW-0206">Cytoskeleton</keyword>
<comment type="function">
    <text evidence="6">Part of the dynactin complex that activates the molecular motor dynein for ultra-processive transport along microtubules.</text>
</comment>
<protein>
    <recommendedName>
        <fullName evidence="3">Dynactin subunit 6</fullName>
    </recommendedName>
</protein>
<evidence type="ECO:0000256" key="2">
    <source>
        <dbReference type="ARBA" id="ARBA00007719"/>
    </source>
</evidence>
<evidence type="ECO:0000256" key="4">
    <source>
        <dbReference type="ARBA" id="ARBA00022490"/>
    </source>
</evidence>
<reference evidence="7 8" key="1">
    <citation type="submission" date="2020-11" db="EMBL/GenBank/DDBJ databases">
        <authorList>
            <person name="Wallbank WR R."/>
            <person name="Pardo Diaz C."/>
            <person name="Kozak K."/>
            <person name="Martin S."/>
            <person name="Jiggins C."/>
            <person name="Moest M."/>
            <person name="Warren A I."/>
            <person name="Generalovic N T."/>
            <person name="Byers J.R.P. K."/>
            <person name="Montejo-Kovacevich G."/>
            <person name="Yen C E."/>
        </authorList>
    </citation>
    <scope>NUCLEOTIDE SEQUENCE [LARGE SCALE GENOMIC DNA]</scope>
</reference>
<organism evidence="7 8">
    <name type="scientific">Hermetia illucens</name>
    <name type="common">Black soldier fly</name>
    <dbReference type="NCBI Taxonomy" id="343691"/>
    <lineage>
        <taxon>Eukaryota</taxon>
        <taxon>Metazoa</taxon>
        <taxon>Ecdysozoa</taxon>
        <taxon>Arthropoda</taxon>
        <taxon>Hexapoda</taxon>
        <taxon>Insecta</taxon>
        <taxon>Pterygota</taxon>
        <taxon>Neoptera</taxon>
        <taxon>Endopterygota</taxon>
        <taxon>Diptera</taxon>
        <taxon>Brachycera</taxon>
        <taxon>Stratiomyomorpha</taxon>
        <taxon>Stratiomyidae</taxon>
        <taxon>Hermetiinae</taxon>
        <taxon>Hermetia</taxon>
    </lineage>
</organism>
<dbReference type="OrthoDB" id="2355at2759"/>
<keyword evidence="8" id="KW-1185">Reference proteome</keyword>
<dbReference type="InParanoid" id="A0A7R8UAX6"/>
<evidence type="ECO:0000256" key="5">
    <source>
        <dbReference type="ARBA" id="ARBA00023212"/>
    </source>
</evidence>
<evidence type="ECO:0000313" key="8">
    <source>
        <dbReference type="Proteomes" id="UP000594454"/>
    </source>
</evidence>
<dbReference type="InterPro" id="IPR027777">
    <property type="entry name" value="DCTN6"/>
</dbReference>
<dbReference type="GO" id="GO:0005869">
    <property type="term" value="C:dynactin complex"/>
    <property type="evidence" value="ECO:0007669"/>
    <property type="project" value="InterPro"/>
</dbReference>
<dbReference type="SUPFAM" id="SSF51161">
    <property type="entry name" value="Trimeric LpxA-like enzymes"/>
    <property type="match status" value="1"/>
</dbReference>
<dbReference type="PANTHER" id="PTHR13072">
    <property type="entry name" value="DYNACTIN 6"/>
    <property type="match status" value="1"/>
</dbReference>
<dbReference type="AlphaFoldDB" id="A0A7R8UAX6"/>
<accession>A0A7R8UAX6</accession>
<evidence type="ECO:0000313" key="7">
    <source>
        <dbReference type="EMBL" id="CAD7077345.1"/>
    </source>
</evidence>
<dbReference type="FunCoup" id="A0A7R8UAX6">
    <property type="interactions" value="514"/>
</dbReference>
<dbReference type="EMBL" id="LR899009">
    <property type="protein sequence ID" value="CAD7077345.1"/>
    <property type="molecule type" value="Genomic_DNA"/>
</dbReference>
<dbReference type="CDD" id="cd04646">
    <property type="entry name" value="LbH_Dynactin_6"/>
    <property type="match status" value="1"/>
</dbReference>
<sequence>MDNSVKIMPKAIVCEESVLRGDITISPGCIIHTSATIIAECGPIILGENCIVEEYATIINKNASEEAEAGGNALIIGTNNVFEVGCHVQAKKIGENNIFECKSYVSPAVSVSSGCVIGAGCRLLAAQTLPEHTVIYSKNCLQRDAMEKQSQALQIESLRKILPNYHHLKKATFDAKKIRGQV</sequence>
<gene>
    <name evidence="7" type="ORF">HERILL_LOCUS702</name>
</gene>
<dbReference type="InterPro" id="IPR011004">
    <property type="entry name" value="Trimer_LpxA-like_sf"/>
</dbReference>